<accession>A0AAW0YWT7</accession>
<evidence type="ECO:0000313" key="2">
    <source>
        <dbReference type="Proteomes" id="UP001388673"/>
    </source>
</evidence>
<reference evidence="1 2" key="1">
    <citation type="journal article" date="2024" name="bioRxiv">
        <title>Comparative genomics of Cryptococcus and Kwoniella reveals pathogenesis evolution and contrasting karyotype dynamics via intercentromeric recombination or chromosome fusion.</title>
        <authorList>
            <person name="Coelho M.A."/>
            <person name="David-Palma M."/>
            <person name="Shea T."/>
            <person name="Bowers K."/>
            <person name="McGinley-Smith S."/>
            <person name="Mohammad A.W."/>
            <person name="Gnirke A."/>
            <person name="Yurkov A.M."/>
            <person name="Nowrousian M."/>
            <person name="Sun S."/>
            <person name="Cuomo C.A."/>
            <person name="Heitman J."/>
        </authorList>
    </citation>
    <scope>NUCLEOTIDE SEQUENCE [LARGE SCALE GENOMIC DNA]</scope>
    <source>
        <strain evidence="1 2">CBS 13917</strain>
    </source>
</reference>
<sequence>MALSRYLANRRVLLFILVITVLAVYNTTSLTTHAQVDWARYLVRDTAWPGNIRLTHADLDGTFLETRSFDLPNLIRDKRAEHDGELQGLKIAVLEHAGFHEEVVGAVIKTLVDIGADFTLYRDNFRWGYFDVLQAGMNYTTWPTPFSDGTYAAAVAAHEIDITIHISCDHAFWNWPRNKPAYEAMKANTDMEVVCMLHELENLSDDERRSWEKAAAEDRLTYLTLSKHVKRYLQHEVLKWADRLRDVRWGKVQVEEFVPLFPIDPSALPDSEIVKVAEYFPKRPEHIPSRLAILGNIQTWRRNYNPIIKDLHDAMQVDPAAWGYLPLSSEPNATYVSANDAARPPVTAHFIGSLAPTSKLEIPDSMRDMVYIHSGLSYSDFYRLLGSMDLVLPAFIGWTYLEKKLSSAIPAGVVSRVPILGSELLLNAYEFLRVPALQVEAAGLREIESVRLLREGIDPYASQFTSSPPRLLLPGMAGSQWLGELENYAEDAVDGKMTRGNTVTNHAGTKKEWDEYHERLYEGNAEMMTAMFGRLGKRIRARKGPRRKQILP</sequence>
<dbReference type="EMBL" id="JBCAWK010000008">
    <property type="protein sequence ID" value="KAK8850315.1"/>
    <property type="molecule type" value="Genomic_DNA"/>
</dbReference>
<dbReference type="GeneID" id="92181490"/>
<gene>
    <name evidence="1" type="ORF">IAR55_004232</name>
</gene>
<dbReference type="KEGG" id="kne:92181490"/>
<dbReference type="Proteomes" id="UP001388673">
    <property type="component" value="Unassembled WGS sequence"/>
</dbReference>
<dbReference type="AlphaFoldDB" id="A0AAW0YWT7"/>
<organism evidence="1 2">
    <name type="scientific">Kwoniella newhampshirensis</name>
    <dbReference type="NCBI Taxonomy" id="1651941"/>
    <lineage>
        <taxon>Eukaryota</taxon>
        <taxon>Fungi</taxon>
        <taxon>Dikarya</taxon>
        <taxon>Basidiomycota</taxon>
        <taxon>Agaricomycotina</taxon>
        <taxon>Tremellomycetes</taxon>
        <taxon>Tremellales</taxon>
        <taxon>Cryptococcaceae</taxon>
        <taxon>Kwoniella</taxon>
    </lineage>
</organism>
<comment type="caution">
    <text evidence="1">The sequence shown here is derived from an EMBL/GenBank/DDBJ whole genome shotgun (WGS) entry which is preliminary data.</text>
</comment>
<proteinExistence type="predicted"/>
<evidence type="ECO:0000313" key="1">
    <source>
        <dbReference type="EMBL" id="KAK8850315.1"/>
    </source>
</evidence>
<protein>
    <submittedName>
        <fullName evidence="1">Uncharacterized protein</fullName>
    </submittedName>
</protein>
<name>A0AAW0YWT7_9TREE</name>
<keyword evidence="2" id="KW-1185">Reference proteome</keyword>
<dbReference type="RefSeq" id="XP_066801746.1">
    <property type="nucleotide sequence ID" value="XM_066947332.1"/>
</dbReference>